<accession>A0ABD6E8A5</accession>
<dbReference type="PANTHER" id="PTHR13572">
    <property type="entry name" value="ENDO-ALPHA-1,2-MANNOSIDASE"/>
    <property type="match status" value="1"/>
</dbReference>
<evidence type="ECO:0000256" key="6">
    <source>
        <dbReference type="ARBA" id="ARBA00022989"/>
    </source>
</evidence>
<keyword evidence="6 9" id="KW-1133">Transmembrane helix</keyword>
<evidence type="ECO:0000256" key="5">
    <source>
        <dbReference type="ARBA" id="ARBA00022968"/>
    </source>
</evidence>
<evidence type="ECO:0000313" key="11">
    <source>
        <dbReference type="Proteomes" id="UP001608902"/>
    </source>
</evidence>
<protein>
    <recommendedName>
        <fullName evidence="12">Glycoprotein endo-alpha-1,2-mannosidase</fullName>
    </recommendedName>
</protein>
<evidence type="ECO:0000256" key="4">
    <source>
        <dbReference type="ARBA" id="ARBA00022801"/>
    </source>
</evidence>
<evidence type="ECO:0000256" key="3">
    <source>
        <dbReference type="ARBA" id="ARBA00022692"/>
    </source>
</evidence>
<keyword evidence="8 9" id="KW-0472">Membrane</keyword>
<feature type="transmembrane region" description="Helical" evidence="9">
    <location>
        <begin position="6"/>
        <end position="26"/>
    </location>
</feature>
<comment type="similarity">
    <text evidence="2">Belongs to the glycosyl hydrolase 99 family.</text>
</comment>
<evidence type="ECO:0000256" key="9">
    <source>
        <dbReference type="SAM" id="Phobius"/>
    </source>
</evidence>
<evidence type="ECO:0000256" key="8">
    <source>
        <dbReference type="ARBA" id="ARBA00023136"/>
    </source>
</evidence>
<keyword evidence="11" id="KW-1185">Reference proteome</keyword>
<dbReference type="GO" id="GO:0000139">
    <property type="term" value="C:Golgi membrane"/>
    <property type="evidence" value="ECO:0007669"/>
    <property type="project" value="UniProtKB-SubCell"/>
</dbReference>
<evidence type="ECO:0000256" key="7">
    <source>
        <dbReference type="ARBA" id="ARBA00023034"/>
    </source>
</evidence>
<gene>
    <name evidence="10" type="ORF">AB6A40_003019</name>
</gene>
<dbReference type="InterPro" id="IPR026071">
    <property type="entry name" value="Glyco_Hydrolase_99"/>
</dbReference>
<keyword evidence="5" id="KW-0735">Signal-anchor</keyword>
<evidence type="ECO:0000256" key="1">
    <source>
        <dbReference type="ARBA" id="ARBA00004323"/>
    </source>
</evidence>
<dbReference type="PANTHER" id="PTHR13572:SF4">
    <property type="entry name" value="RE57134P"/>
    <property type="match status" value="1"/>
</dbReference>
<evidence type="ECO:0008006" key="12">
    <source>
        <dbReference type="Google" id="ProtNLM"/>
    </source>
</evidence>
<dbReference type="EMBL" id="JBGFUD010001454">
    <property type="protein sequence ID" value="MFH4976310.1"/>
    <property type="molecule type" value="Genomic_DNA"/>
</dbReference>
<evidence type="ECO:0000313" key="10">
    <source>
        <dbReference type="EMBL" id="MFH4976310.1"/>
    </source>
</evidence>
<name>A0ABD6E8A5_9BILA</name>
<organism evidence="10 11">
    <name type="scientific">Gnathostoma spinigerum</name>
    <dbReference type="NCBI Taxonomy" id="75299"/>
    <lineage>
        <taxon>Eukaryota</taxon>
        <taxon>Metazoa</taxon>
        <taxon>Ecdysozoa</taxon>
        <taxon>Nematoda</taxon>
        <taxon>Chromadorea</taxon>
        <taxon>Rhabditida</taxon>
        <taxon>Spirurina</taxon>
        <taxon>Gnathostomatomorpha</taxon>
        <taxon>Gnathostomatoidea</taxon>
        <taxon>Gnathostomatidae</taxon>
        <taxon>Gnathostoma</taxon>
    </lineage>
</organism>
<comment type="subcellular location">
    <subcellularLocation>
        <location evidence="1">Golgi apparatus membrane</location>
        <topology evidence="1">Single-pass type II membrane protein</topology>
    </subcellularLocation>
</comment>
<proteinExistence type="inferred from homology"/>
<comment type="caution">
    <text evidence="10">The sequence shown here is derived from an EMBL/GenBank/DDBJ whole genome shotgun (WGS) entry which is preliminary data.</text>
</comment>
<keyword evidence="7" id="KW-0333">Golgi apparatus</keyword>
<dbReference type="Pfam" id="PF16317">
    <property type="entry name" value="Glyco_hydro_99"/>
    <property type="match status" value="1"/>
</dbReference>
<dbReference type="Proteomes" id="UP001608902">
    <property type="component" value="Unassembled WGS sequence"/>
</dbReference>
<keyword evidence="3 9" id="KW-0812">Transmembrane</keyword>
<keyword evidence="4" id="KW-0378">Hydrolase</keyword>
<dbReference type="Gene3D" id="3.20.20.80">
    <property type="entry name" value="Glycosidases"/>
    <property type="match status" value="1"/>
</dbReference>
<dbReference type="GO" id="GO:0016787">
    <property type="term" value="F:hydrolase activity"/>
    <property type="evidence" value="ECO:0007669"/>
    <property type="project" value="UniProtKB-KW"/>
</dbReference>
<dbReference type="CDD" id="cd11574">
    <property type="entry name" value="GH99"/>
    <property type="match status" value="1"/>
</dbReference>
<dbReference type="AlphaFoldDB" id="A0ABD6E8A5"/>
<evidence type="ECO:0000256" key="2">
    <source>
        <dbReference type="ARBA" id="ARBA00009559"/>
    </source>
</evidence>
<sequence>MGALFYVKWLSLVGSVCAIFSLLYLMSSQVDQSDDSIAYHHRHVNPKMKFLAKNEVSEKEAGQHGISMTTTSARNLENPSALSIHIFYYPWYGSPKFDGGKYYHWNHPYLPNWDKSDQHNYPKGNHVPPPDIGSNFYPLLGPYSSRDPLVIEQHMKWISSAGVDVLVISWFPPGLADEQGHPWDDLIPSLMNVADKHRLKVTFHLEPYSGRNAVSIHRDIKYIIDTYGNHSAFYRLSREQSQKDANVTKLPMLYVYDSYLIGDNEWRRLLATDGDLSLRNTVYDIIIIGLIVKENDKYSLLKANFDGIYTYFASEGFTYGSSTSNWPAISAFCRKNSLIFVPSAGPGYNDLRIRPWNGGNVKGRDGGNYYAKQFESAHNSRAHILSITSFNEWHEGTQIEPAVAFHDNETDFVYIEYEKGPMQYLHATLDLIKKYFTPLHIIGPEQIQAVV</sequence>
<reference evidence="10 11" key="1">
    <citation type="submission" date="2024-08" db="EMBL/GenBank/DDBJ databases">
        <title>Gnathostoma spinigerum genome.</title>
        <authorList>
            <person name="Gonzalez-Bertolin B."/>
            <person name="Monzon S."/>
            <person name="Zaballos A."/>
            <person name="Jimenez P."/>
            <person name="Dekumyoy P."/>
            <person name="Varona S."/>
            <person name="Cuesta I."/>
            <person name="Sumanam S."/>
            <person name="Adisakwattana P."/>
            <person name="Gasser R.B."/>
            <person name="Hernandez-Gonzalez A."/>
            <person name="Young N.D."/>
            <person name="Perteguer M.J."/>
        </authorList>
    </citation>
    <scope>NUCLEOTIDE SEQUENCE [LARGE SCALE GENOMIC DNA]</scope>
    <source>
        <strain evidence="10">AL3</strain>
        <tissue evidence="10">Liver</tissue>
    </source>
</reference>